<dbReference type="SUPFAM" id="SSF55068">
    <property type="entry name" value="Peptide methionine sulfoxide reductase"/>
    <property type="match status" value="1"/>
</dbReference>
<comment type="catalytic activity">
    <reaction evidence="3 5">
        <text>L-methionyl-[protein] + [thioredoxin]-disulfide + H2O = L-methionyl-(S)-S-oxide-[protein] + [thioredoxin]-dithiol</text>
        <dbReference type="Rhea" id="RHEA:14217"/>
        <dbReference type="Rhea" id="RHEA-COMP:10698"/>
        <dbReference type="Rhea" id="RHEA-COMP:10700"/>
        <dbReference type="Rhea" id="RHEA-COMP:12313"/>
        <dbReference type="Rhea" id="RHEA-COMP:12315"/>
        <dbReference type="ChEBI" id="CHEBI:15377"/>
        <dbReference type="ChEBI" id="CHEBI:16044"/>
        <dbReference type="ChEBI" id="CHEBI:29950"/>
        <dbReference type="ChEBI" id="CHEBI:44120"/>
        <dbReference type="ChEBI" id="CHEBI:50058"/>
        <dbReference type="EC" id="1.8.4.11"/>
    </reaction>
</comment>
<evidence type="ECO:0000256" key="4">
    <source>
        <dbReference type="ARBA" id="ARBA00048782"/>
    </source>
</evidence>
<evidence type="ECO:0000313" key="8">
    <source>
        <dbReference type="EMBL" id="WPF88467.1"/>
    </source>
</evidence>
<dbReference type="PANTHER" id="PTHR43774:SF1">
    <property type="entry name" value="PEPTIDE METHIONINE SULFOXIDE REDUCTASE MSRA 2"/>
    <property type="match status" value="1"/>
</dbReference>
<proteinExistence type="inferred from homology"/>
<protein>
    <recommendedName>
        <fullName evidence="5">Peptide methionine sulfoxide reductase MsrA</fullName>
        <shortName evidence="5">Protein-methionine-S-oxide reductase</shortName>
        <ecNumber evidence="5">1.8.4.11</ecNumber>
    </recommendedName>
    <alternativeName>
        <fullName evidence="5">Peptide-methionine (S)-S-oxide reductase</fullName>
        <shortName evidence="5">Peptide Met(O) reductase</shortName>
    </alternativeName>
</protein>
<dbReference type="GO" id="GO:0008113">
    <property type="term" value="F:peptide-methionine (S)-S-oxide reductase activity"/>
    <property type="evidence" value="ECO:0007669"/>
    <property type="project" value="UniProtKB-UniRule"/>
</dbReference>
<evidence type="ECO:0000256" key="1">
    <source>
        <dbReference type="ARBA" id="ARBA00005591"/>
    </source>
</evidence>
<dbReference type="NCBIfam" id="TIGR00401">
    <property type="entry name" value="msrA"/>
    <property type="match status" value="1"/>
</dbReference>
<evidence type="ECO:0000256" key="5">
    <source>
        <dbReference type="HAMAP-Rule" id="MF_01401"/>
    </source>
</evidence>
<evidence type="ECO:0000259" key="7">
    <source>
        <dbReference type="Pfam" id="PF01625"/>
    </source>
</evidence>
<dbReference type="HAMAP" id="MF_01401">
    <property type="entry name" value="MsrA"/>
    <property type="match status" value="1"/>
</dbReference>
<evidence type="ECO:0000256" key="2">
    <source>
        <dbReference type="ARBA" id="ARBA00023002"/>
    </source>
</evidence>
<name>A0AAF0ZE84_9CHRO</name>
<dbReference type="AlphaFoldDB" id="A0AAF0ZE84"/>
<dbReference type="RefSeq" id="WP_320001482.1">
    <property type="nucleotide sequence ID" value="NZ_CP138348.1"/>
</dbReference>
<dbReference type="Gene3D" id="3.30.1060.10">
    <property type="entry name" value="Peptide methionine sulphoxide reductase MsrA"/>
    <property type="match status" value="1"/>
</dbReference>
<comment type="catalytic activity">
    <reaction evidence="4 5">
        <text>[thioredoxin]-disulfide + L-methionine + H2O = L-methionine (S)-S-oxide + [thioredoxin]-dithiol</text>
        <dbReference type="Rhea" id="RHEA:19993"/>
        <dbReference type="Rhea" id="RHEA-COMP:10698"/>
        <dbReference type="Rhea" id="RHEA-COMP:10700"/>
        <dbReference type="ChEBI" id="CHEBI:15377"/>
        <dbReference type="ChEBI" id="CHEBI:29950"/>
        <dbReference type="ChEBI" id="CHEBI:50058"/>
        <dbReference type="ChEBI" id="CHEBI:57844"/>
        <dbReference type="ChEBI" id="CHEBI:58772"/>
        <dbReference type="EC" id="1.8.4.11"/>
    </reaction>
</comment>
<keyword evidence="2 5" id="KW-0560">Oxidoreductase</keyword>
<feature type="domain" description="Peptide methionine sulphoxide reductase MsrA" evidence="7">
    <location>
        <begin position="28"/>
        <end position="177"/>
    </location>
</feature>
<dbReference type="PANTHER" id="PTHR43774">
    <property type="entry name" value="PEPTIDE METHIONINE SULFOXIDE REDUCTASE"/>
    <property type="match status" value="1"/>
</dbReference>
<sequence length="195" mass="22486">MSKILAIIISIFLILSPSANAQTDKIQTATFAGGCFWCMEPPYDKVEGVISTTSGYTGGNVKNPTYKQVSQGQTGHAEAVQVKYDSSKVNYEDLLDIFWKNIDPIVKNRQFCDVGNQYRSGIFYHSEEQKQLALASREKVEKQLNGKIYTEITPVKDFYPAEEYHQDYYKKNPLLYKYYRFRCGRDQRLKELWGS</sequence>
<feature type="signal peptide" evidence="6">
    <location>
        <begin position="1"/>
        <end position="21"/>
    </location>
</feature>
<reference evidence="8" key="1">
    <citation type="submission" date="2023-11" db="EMBL/GenBank/DDBJ databases">
        <title>Genome sequence of Cyanobacterium aponinum BCRC AL20115.</title>
        <authorList>
            <person name="Chang H.-Y."/>
            <person name="Lin K.-M."/>
            <person name="Hsueh H.-T."/>
            <person name="Chu H.-A."/>
            <person name="Kuo C.-H."/>
        </authorList>
    </citation>
    <scope>NUCLEOTIDE SEQUENCE</scope>
    <source>
        <strain evidence="8">AL20115</strain>
    </source>
</reference>
<organism evidence="8">
    <name type="scientific">Cyanobacterium aponinum AL20115</name>
    <dbReference type="NCBI Taxonomy" id="3090662"/>
    <lineage>
        <taxon>Bacteria</taxon>
        <taxon>Bacillati</taxon>
        <taxon>Cyanobacteriota</taxon>
        <taxon>Cyanophyceae</taxon>
        <taxon>Oscillatoriophycideae</taxon>
        <taxon>Chroococcales</taxon>
        <taxon>Geminocystaceae</taxon>
        <taxon>Cyanobacterium</taxon>
    </lineage>
</organism>
<feature type="active site" evidence="5">
    <location>
        <position position="35"/>
    </location>
</feature>
<dbReference type="Pfam" id="PF01625">
    <property type="entry name" value="PMSR"/>
    <property type="match status" value="1"/>
</dbReference>
<dbReference type="InterPro" id="IPR036509">
    <property type="entry name" value="Met_Sox_Rdtase_MsrA_sf"/>
</dbReference>
<comment type="function">
    <text evidence="5">Has an important function as a repair enzyme for proteins that have been inactivated by oxidation. Catalyzes the reversible oxidation-reduction of methionine sulfoxide in proteins to methionine.</text>
</comment>
<feature type="chain" id="PRO_5042011306" description="Peptide methionine sulfoxide reductase MsrA" evidence="6">
    <location>
        <begin position="22"/>
        <end position="195"/>
    </location>
</feature>
<accession>A0AAF0ZE84</accession>
<comment type="similarity">
    <text evidence="1 5">Belongs to the MsrA Met sulfoxide reductase family.</text>
</comment>
<dbReference type="InterPro" id="IPR002569">
    <property type="entry name" value="Met_Sox_Rdtase_MsrA_dom"/>
</dbReference>
<keyword evidence="6" id="KW-0732">Signal</keyword>
<evidence type="ECO:0000256" key="6">
    <source>
        <dbReference type="SAM" id="SignalP"/>
    </source>
</evidence>
<evidence type="ECO:0000256" key="3">
    <source>
        <dbReference type="ARBA" id="ARBA00047806"/>
    </source>
</evidence>
<dbReference type="EC" id="1.8.4.11" evidence="5"/>
<dbReference type="EMBL" id="CP138348">
    <property type="protein sequence ID" value="WPF88467.1"/>
    <property type="molecule type" value="Genomic_DNA"/>
</dbReference>
<gene>
    <name evidence="5 8" type="primary">msrA</name>
    <name evidence="8" type="ORF">SAY89_16995</name>
</gene>